<dbReference type="InterPro" id="IPR004181">
    <property type="entry name" value="Znf_MIZ"/>
</dbReference>
<dbReference type="CDD" id="cd16650">
    <property type="entry name" value="SP-RING_PIAS-like"/>
    <property type="match status" value="1"/>
</dbReference>
<dbReference type="GO" id="GO:0016925">
    <property type="term" value="P:protein sumoylation"/>
    <property type="evidence" value="ECO:0007669"/>
    <property type="project" value="TreeGrafter"/>
</dbReference>
<dbReference type="GO" id="GO:0008270">
    <property type="term" value="F:zinc ion binding"/>
    <property type="evidence" value="ECO:0007669"/>
    <property type="project" value="UniProtKB-KW"/>
</dbReference>
<evidence type="ECO:0000256" key="5">
    <source>
        <dbReference type="SAM" id="MobiDB-lite"/>
    </source>
</evidence>
<dbReference type="GO" id="GO:0061665">
    <property type="term" value="F:SUMO ligase activity"/>
    <property type="evidence" value="ECO:0007669"/>
    <property type="project" value="TreeGrafter"/>
</dbReference>
<feature type="compositionally biased region" description="Acidic residues" evidence="5">
    <location>
        <begin position="172"/>
        <end position="187"/>
    </location>
</feature>
<accession>A0AAD5P7N1</accession>
<evidence type="ECO:0000313" key="7">
    <source>
        <dbReference type="EMBL" id="KAI9245827.1"/>
    </source>
</evidence>
<evidence type="ECO:0000313" key="8">
    <source>
        <dbReference type="Proteomes" id="UP001209540"/>
    </source>
</evidence>
<feature type="region of interest" description="Disordered" evidence="5">
    <location>
        <begin position="125"/>
        <end position="251"/>
    </location>
</feature>
<dbReference type="Gene3D" id="3.30.40.10">
    <property type="entry name" value="Zinc/RING finger domain, C3HC4 (zinc finger)"/>
    <property type="match status" value="1"/>
</dbReference>
<dbReference type="AlphaFoldDB" id="A0AAD5P7N1"/>
<organism evidence="7 8">
    <name type="scientific">Phascolomyces articulosus</name>
    <dbReference type="NCBI Taxonomy" id="60185"/>
    <lineage>
        <taxon>Eukaryota</taxon>
        <taxon>Fungi</taxon>
        <taxon>Fungi incertae sedis</taxon>
        <taxon>Mucoromycota</taxon>
        <taxon>Mucoromycotina</taxon>
        <taxon>Mucoromycetes</taxon>
        <taxon>Mucorales</taxon>
        <taxon>Lichtheimiaceae</taxon>
        <taxon>Phascolomyces</taxon>
    </lineage>
</organism>
<evidence type="ECO:0000259" key="6">
    <source>
        <dbReference type="PROSITE" id="PS51044"/>
    </source>
</evidence>
<proteinExistence type="predicted"/>
<dbReference type="PANTHER" id="PTHR10782:SF4">
    <property type="entry name" value="TONALLI, ISOFORM E"/>
    <property type="match status" value="1"/>
</dbReference>
<keyword evidence="3" id="KW-0862">Zinc</keyword>
<feature type="compositionally biased region" description="Polar residues" evidence="5">
    <location>
        <begin position="144"/>
        <end position="156"/>
    </location>
</feature>
<dbReference type="SUPFAM" id="SSF57850">
    <property type="entry name" value="RING/U-box"/>
    <property type="match status" value="1"/>
</dbReference>
<comment type="caution">
    <text evidence="7">The sequence shown here is derived from an EMBL/GenBank/DDBJ whole genome shotgun (WGS) entry which is preliminary data.</text>
</comment>
<feature type="compositionally biased region" description="Low complexity" evidence="5">
    <location>
        <begin position="275"/>
        <end position="293"/>
    </location>
</feature>
<gene>
    <name evidence="7" type="ORF">BDA99DRAFT_269915</name>
</gene>
<keyword evidence="8" id="KW-1185">Reference proteome</keyword>
<dbReference type="PANTHER" id="PTHR10782">
    <property type="entry name" value="ZINC FINGER MIZ DOMAIN-CONTAINING PROTEIN"/>
    <property type="match status" value="1"/>
</dbReference>
<dbReference type="EMBL" id="JAIXMP010000049">
    <property type="protein sequence ID" value="KAI9245827.1"/>
    <property type="molecule type" value="Genomic_DNA"/>
</dbReference>
<dbReference type="GO" id="GO:0000785">
    <property type="term" value="C:chromatin"/>
    <property type="evidence" value="ECO:0007669"/>
    <property type="project" value="TreeGrafter"/>
</dbReference>
<evidence type="ECO:0000256" key="2">
    <source>
        <dbReference type="ARBA" id="ARBA00022771"/>
    </source>
</evidence>
<reference evidence="7" key="1">
    <citation type="journal article" date="2022" name="IScience">
        <title>Evolution of zygomycete secretomes and the origins of terrestrial fungal ecologies.</title>
        <authorList>
            <person name="Chang Y."/>
            <person name="Wang Y."/>
            <person name="Mondo S."/>
            <person name="Ahrendt S."/>
            <person name="Andreopoulos W."/>
            <person name="Barry K."/>
            <person name="Beard J."/>
            <person name="Benny G.L."/>
            <person name="Blankenship S."/>
            <person name="Bonito G."/>
            <person name="Cuomo C."/>
            <person name="Desiro A."/>
            <person name="Gervers K.A."/>
            <person name="Hundley H."/>
            <person name="Kuo A."/>
            <person name="LaButti K."/>
            <person name="Lang B.F."/>
            <person name="Lipzen A."/>
            <person name="O'Donnell K."/>
            <person name="Pangilinan J."/>
            <person name="Reynolds N."/>
            <person name="Sandor L."/>
            <person name="Smith M.E."/>
            <person name="Tsang A."/>
            <person name="Grigoriev I.V."/>
            <person name="Stajich J.E."/>
            <person name="Spatafora J.W."/>
        </authorList>
    </citation>
    <scope>NUCLEOTIDE SEQUENCE</scope>
    <source>
        <strain evidence="7">RSA 2281</strain>
    </source>
</reference>
<dbReference type="PROSITE" id="PS51044">
    <property type="entry name" value="ZF_SP_RING"/>
    <property type="match status" value="1"/>
</dbReference>
<feature type="compositionally biased region" description="Polar residues" evidence="5">
    <location>
        <begin position="188"/>
        <end position="207"/>
    </location>
</feature>
<reference evidence="7" key="2">
    <citation type="submission" date="2023-02" db="EMBL/GenBank/DDBJ databases">
        <authorList>
            <consortium name="DOE Joint Genome Institute"/>
            <person name="Mondo S.J."/>
            <person name="Chang Y."/>
            <person name="Wang Y."/>
            <person name="Ahrendt S."/>
            <person name="Andreopoulos W."/>
            <person name="Barry K."/>
            <person name="Beard J."/>
            <person name="Benny G.L."/>
            <person name="Blankenship S."/>
            <person name="Bonito G."/>
            <person name="Cuomo C."/>
            <person name="Desiro A."/>
            <person name="Gervers K.A."/>
            <person name="Hundley H."/>
            <person name="Kuo A."/>
            <person name="LaButti K."/>
            <person name="Lang B.F."/>
            <person name="Lipzen A."/>
            <person name="O'Donnell K."/>
            <person name="Pangilinan J."/>
            <person name="Reynolds N."/>
            <person name="Sandor L."/>
            <person name="Smith M.W."/>
            <person name="Tsang A."/>
            <person name="Grigoriev I.V."/>
            <person name="Stajich J.E."/>
            <person name="Spatafora J.W."/>
        </authorList>
    </citation>
    <scope>NUCLEOTIDE SEQUENCE</scope>
    <source>
        <strain evidence="7">RSA 2281</strain>
    </source>
</reference>
<dbReference type="Proteomes" id="UP001209540">
    <property type="component" value="Unassembled WGS sequence"/>
</dbReference>
<keyword evidence="2 4" id="KW-0863">Zinc-finger</keyword>
<dbReference type="Pfam" id="PF02891">
    <property type="entry name" value="zf-MIZ"/>
    <property type="match status" value="1"/>
</dbReference>
<sequence length="293" mass="32630">MLDINKGRGIVNRLLGKTNDGKENTDDDDIQIHQTNVKIGLKCPISLQRIKLPTKGETCKHADCFDLSPYLAVNHENPSWKCPHCNEYTPPNKLYRDAFFEDLLQRVGKVAVEVEFKDDAEHFRVIKSETPDPEDQEQEKSLDTGVQSASESTTKTPKVEPDVERNVISLLSDDEDEEHEKQEEENEVNGQQTAVAGNESNNYSTNGNRKRAADTEESIQTTQSESSVEKSPATPGNLVANKRSRHDDDSFQYQFAPMDANQLLNSFFALASASGNGTINNNDDNNNGNNGTQ</sequence>
<keyword evidence="1" id="KW-0479">Metal-binding</keyword>
<evidence type="ECO:0000256" key="3">
    <source>
        <dbReference type="ARBA" id="ARBA00022833"/>
    </source>
</evidence>
<evidence type="ECO:0000256" key="4">
    <source>
        <dbReference type="PROSITE-ProRule" id="PRU00452"/>
    </source>
</evidence>
<feature type="region of interest" description="Disordered" evidence="5">
    <location>
        <begin position="273"/>
        <end position="293"/>
    </location>
</feature>
<feature type="domain" description="SP-RING-type" evidence="6">
    <location>
        <begin position="26"/>
        <end position="113"/>
    </location>
</feature>
<protein>
    <submittedName>
        <fullName evidence="7">MIZ/SP-RING zinc finger-domain-containing protein</fullName>
    </submittedName>
</protein>
<dbReference type="InterPro" id="IPR013083">
    <property type="entry name" value="Znf_RING/FYVE/PHD"/>
</dbReference>
<name>A0AAD5P7N1_9FUNG</name>
<evidence type="ECO:0000256" key="1">
    <source>
        <dbReference type="ARBA" id="ARBA00022723"/>
    </source>
</evidence>